<evidence type="ECO:0000313" key="2">
    <source>
        <dbReference type="Proteomes" id="UP000265955"/>
    </source>
</evidence>
<protein>
    <submittedName>
        <fullName evidence="1">Uncharacterized protein</fullName>
    </submittedName>
</protein>
<proteinExistence type="predicted"/>
<dbReference type="AlphaFoldDB" id="A0A3A3FQS4"/>
<reference evidence="2" key="1">
    <citation type="submission" date="2018-09" db="EMBL/GenBank/DDBJ databases">
        <authorList>
            <person name="Zhu H."/>
        </authorList>
    </citation>
    <scope>NUCLEOTIDE SEQUENCE [LARGE SCALE GENOMIC DNA]</scope>
    <source>
        <strain evidence="2">K1R23-30</strain>
    </source>
</reference>
<gene>
    <name evidence="1" type="ORF">D3871_20785</name>
</gene>
<accession>A0A3A3FQS4</accession>
<dbReference type="EMBL" id="QYUO01000002">
    <property type="protein sequence ID" value="RJF95812.1"/>
    <property type="molecule type" value="Genomic_DNA"/>
</dbReference>
<evidence type="ECO:0000313" key="1">
    <source>
        <dbReference type="EMBL" id="RJF95812.1"/>
    </source>
</evidence>
<organism evidence="1 2">
    <name type="scientific">Noviherbaspirillum saxi</name>
    <dbReference type="NCBI Taxonomy" id="2320863"/>
    <lineage>
        <taxon>Bacteria</taxon>
        <taxon>Pseudomonadati</taxon>
        <taxon>Pseudomonadota</taxon>
        <taxon>Betaproteobacteria</taxon>
        <taxon>Burkholderiales</taxon>
        <taxon>Oxalobacteraceae</taxon>
        <taxon>Noviherbaspirillum</taxon>
    </lineage>
</organism>
<sequence>MSKRYEYRGVGYEIGATIDGNGAWVGEFITFKKSSDGSSVKDSPYIQAPGEFASESKARLAADADAKRFIDELILKNQSAQ</sequence>
<dbReference type="RefSeq" id="WP_119770959.1">
    <property type="nucleotide sequence ID" value="NZ_QYUO01000002.1"/>
</dbReference>
<name>A0A3A3FQS4_9BURK</name>
<comment type="caution">
    <text evidence="1">The sequence shown here is derived from an EMBL/GenBank/DDBJ whole genome shotgun (WGS) entry which is preliminary data.</text>
</comment>
<dbReference type="Proteomes" id="UP000265955">
    <property type="component" value="Unassembled WGS sequence"/>
</dbReference>
<keyword evidence="2" id="KW-1185">Reference proteome</keyword>